<feature type="chain" id="PRO_5016010755" evidence="1">
    <location>
        <begin position="22"/>
        <end position="307"/>
    </location>
</feature>
<evidence type="ECO:0000313" key="3">
    <source>
        <dbReference type="Proteomes" id="UP000249218"/>
    </source>
</evidence>
<name>A0A2W1BW72_HELAM</name>
<accession>A0A2W1BW72</accession>
<gene>
    <name evidence="2" type="primary">HaOG202776</name>
    <name evidence="2" type="ORF">B5X24_HaOG202776</name>
</gene>
<keyword evidence="3" id="KW-1185">Reference proteome</keyword>
<feature type="signal peptide" evidence="1">
    <location>
        <begin position="1"/>
        <end position="21"/>
    </location>
</feature>
<organism evidence="2 3">
    <name type="scientific">Helicoverpa armigera</name>
    <name type="common">Cotton bollworm</name>
    <name type="synonym">Heliothis armigera</name>
    <dbReference type="NCBI Taxonomy" id="29058"/>
    <lineage>
        <taxon>Eukaryota</taxon>
        <taxon>Metazoa</taxon>
        <taxon>Ecdysozoa</taxon>
        <taxon>Arthropoda</taxon>
        <taxon>Hexapoda</taxon>
        <taxon>Insecta</taxon>
        <taxon>Pterygota</taxon>
        <taxon>Neoptera</taxon>
        <taxon>Endopterygota</taxon>
        <taxon>Lepidoptera</taxon>
        <taxon>Glossata</taxon>
        <taxon>Ditrysia</taxon>
        <taxon>Noctuoidea</taxon>
        <taxon>Noctuidae</taxon>
        <taxon>Heliothinae</taxon>
        <taxon>Helicoverpa</taxon>
    </lineage>
</organism>
<protein>
    <submittedName>
        <fullName evidence="2">Uncharacterized protein</fullName>
    </submittedName>
</protein>
<dbReference type="EMBL" id="KZ149917">
    <property type="protein sequence ID" value="PZC77895.1"/>
    <property type="molecule type" value="Genomic_DNA"/>
</dbReference>
<dbReference type="Proteomes" id="UP000249218">
    <property type="component" value="Unassembled WGS sequence"/>
</dbReference>
<keyword evidence="1" id="KW-0732">Signal</keyword>
<reference evidence="2 3" key="1">
    <citation type="journal article" date="2017" name="BMC Biol.">
        <title>Genomic innovations, transcriptional plasticity and gene loss underlying the evolution and divergence of two highly polyphagous and invasive Helicoverpa pest species.</title>
        <authorList>
            <person name="Pearce S.L."/>
            <person name="Clarke D.F."/>
            <person name="East P.D."/>
            <person name="Elfekih S."/>
            <person name="Gordon K.H."/>
            <person name="Jermiin L.S."/>
            <person name="McGaughran A."/>
            <person name="Oakeshott J.G."/>
            <person name="Papanikolaou A."/>
            <person name="Perera O.P."/>
            <person name="Rane R.V."/>
            <person name="Richards S."/>
            <person name="Tay W.T."/>
            <person name="Walsh T.K."/>
            <person name="Anderson A."/>
            <person name="Anderson C.J."/>
            <person name="Asgari S."/>
            <person name="Board P.G."/>
            <person name="Bretschneider A."/>
            <person name="Campbell P.M."/>
            <person name="Chertemps T."/>
            <person name="Christeller J.T."/>
            <person name="Coppin C.W."/>
            <person name="Downes S.J."/>
            <person name="Duan G."/>
            <person name="Farnsworth C.A."/>
            <person name="Good R.T."/>
            <person name="Han L.B."/>
            <person name="Han Y.C."/>
            <person name="Hatje K."/>
            <person name="Horne I."/>
            <person name="Huang Y.P."/>
            <person name="Hughes D.S."/>
            <person name="Jacquin-Joly E."/>
            <person name="James W."/>
            <person name="Jhangiani S."/>
            <person name="Kollmar M."/>
            <person name="Kuwar S.S."/>
            <person name="Li S."/>
            <person name="Liu N.Y."/>
            <person name="Maibeche M.T."/>
            <person name="Miller J.R."/>
            <person name="Montagne N."/>
            <person name="Perry T."/>
            <person name="Qu J."/>
            <person name="Song S.V."/>
            <person name="Sutton G.G."/>
            <person name="Vogel H."/>
            <person name="Walenz B.P."/>
            <person name="Xu W."/>
            <person name="Zhang H.J."/>
            <person name="Zou Z."/>
            <person name="Batterham P."/>
            <person name="Edwards O.R."/>
            <person name="Feyereisen R."/>
            <person name="Gibbs R.A."/>
            <person name="Heckel D.G."/>
            <person name="McGrath A."/>
            <person name="Robin C."/>
            <person name="Scherer S.E."/>
            <person name="Worley K.C."/>
            <person name="Wu Y.D."/>
        </authorList>
    </citation>
    <scope>NUCLEOTIDE SEQUENCE [LARGE SCALE GENOMIC DNA]</scope>
    <source>
        <strain evidence="2">Harm_GR_Male_#8</strain>
        <tissue evidence="2">Whole organism</tissue>
    </source>
</reference>
<evidence type="ECO:0000313" key="2">
    <source>
        <dbReference type="EMBL" id="PZC77895.1"/>
    </source>
</evidence>
<proteinExistence type="predicted"/>
<dbReference type="OrthoDB" id="7427897at2759"/>
<evidence type="ECO:0000256" key="1">
    <source>
        <dbReference type="SAM" id="SignalP"/>
    </source>
</evidence>
<sequence length="307" mass="33435">MTKFLQIVFVIVATLWLQADSTPLFQGISFQRGFELNFKPLPRKPLTFLRQKWSPFGVFGTKHSIEKRSPGAVVVPVEAASPTPIVSEPIRPAPVFEHVEESHLHPPPFITVPNQTPRSVIPLISSPVVPIGTPLPAQPISPSPLIISSPAPPSMPLSVIVTPAPRPIVNSVPPPSLYNDIVMPPNQPIANDVKLEGALPPLSSNMVIPPRFTGISRAEPVREFMESNQAIPPSFAVEEKVAPPLETNSIKPEVPKSGFALNDSSLVRGSKMALYFGSIFLQLMSQFMSNARATFDQMTNPPPVYNN</sequence>
<dbReference type="AlphaFoldDB" id="A0A2W1BW72"/>